<evidence type="ECO:0000256" key="1">
    <source>
        <dbReference type="SAM" id="MobiDB-lite"/>
    </source>
</evidence>
<sequence length="1397" mass="149930">MRVSPQRAPVLPPVNTNRTNHPATMELLYKAQVSKPFSGGGSLRPWQRFLDWCEGDDLIAAISGCGGTMVFHADAPGEVVTLTNASRAPARHVRWKPAGVNQNGQAQLPVLMVADASGHITLWVSQQRRVNVWRNAAHVRVHAAIMAVGWIRNGTAVAAVLSDGNLVVWGVYFLESSTTEKKLSMVACPTPAANRGFLGGPIKLASIAPGGVDLFSVAVLCTMSKYPDRVSVWHISVANISDPNLQRTYDLRDLGCAKLEEQDGNVAACLAAPRAGSLYIWGDKGYMGRWVFARNSDWTRVETIKHPAVDSPPGPHTGSKALRVSSVGVSSDGDVLAFGDGHRTLHVHLSKEREMPKLAEIRAGEHEDLIQGLCMSPSSFSIMILHGNGILAAYSIDNTKPNQDQRLIVDEYAQKLIQATSANGRRGGWDIRALLARKGRESSASVAKAIQMIGEESRERVTSEKIETLRLAILASPDEDTGTVAAARRLLEIAIDAIKSTAPQTVIENFVQDPVAAETVHGLCSTDHVLRRMQRASAGHRPSVFQVTATPMADWIILLGIVWLRRVAAAVARSPTAPNIGNVWREVVQRDGTDASSERVSIMRDPTLTKNLKYAAVAAASLLVADAATRAATETTEPRYIRLSKEDTADVVAAIWDTARAAEAGGTPGIAAALGRHLRAASAFLQNDKVCIQAAERALGLRGACRSAGYIVTSLRPGRGPSGSNGSENQWEDEWCPFDIITGRIISCWLPLRRCVSSGLLATEIANPPEGMPEGTNGIAPWAMRWANESPFGGLWTRVHSLDLDRYEPMHSADLPEEFKQTLNRMSTDLTRTVSTSVPAPSVRTSAPSPNAEQQSSLLSAMQAAPSAPQVSPTTKPIVPSTHVPPSNSYAQHSHDQVSVATNASNTNPRSKFPQAASRPTLTMSPPQQASSPILASSVQVASHNVTPNLLPRVAHVQNQPGQLPGPDQVGSPPNLTMGTVSSTSDQKGKQNKSRRNPPSKRTKVIQTNTPASVPMNSQGQSNSPGNVGIDFALPLTPNMAPANSEDVGGDPSYSTTMNPGGTMKEDNQSQISTDTGVSKPKPKRPRVPKRKQPAVNVSTVGQSSGTTLAPNISATTKEPAAPQPMPMNQTEFTPQAPTNMDHSAPPHHVTKLHQNVTIPPGKQAAPRHSTTQMPAHNPAPPPQVQPPQHSTIPSTAPPSTAIPTSQPTPGPSRTQQPIPNKMVPTRSAPQHTQANPPGRASRIWQGSIHLQGQNSDLRVPCVAITHSARERANLRSAVGWPSQLHCTRARLKSSVEVWPHLDDPSAQWYVRFCPVDANGNETSSPRLMELVKGMVERKLAFELDCDEDPMHPGKLYLWGFNVNGMGMSLLGVYRPVSEVATGDDAAQLLNDLLGGP</sequence>
<proteinExistence type="predicted"/>
<dbReference type="Gene3D" id="2.130.10.10">
    <property type="entry name" value="YVTN repeat-like/Quinoprotein amine dehydrogenase"/>
    <property type="match status" value="1"/>
</dbReference>
<feature type="region of interest" description="Disordered" evidence="1">
    <location>
        <begin position="831"/>
        <end position="936"/>
    </location>
</feature>
<feature type="compositionally biased region" description="Basic residues" evidence="1">
    <location>
        <begin position="990"/>
        <end position="1004"/>
    </location>
</feature>
<feature type="compositionally biased region" description="Polar residues" evidence="1">
    <location>
        <begin position="972"/>
        <end position="986"/>
    </location>
</feature>
<name>A0A7S1XBG6_9RHOD</name>
<feature type="region of interest" description="Disordered" evidence="1">
    <location>
        <begin position="958"/>
        <end position="1241"/>
    </location>
</feature>
<organism evidence="2">
    <name type="scientific">Compsopogon caeruleus</name>
    <dbReference type="NCBI Taxonomy" id="31354"/>
    <lineage>
        <taxon>Eukaryota</taxon>
        <taxon>Rhodophyta</taxon>
        <taxon>Compsopogonophyceae</taxon>
        <taxon>Compsopogonales</taxon>
        <taxon>Compsopogonaceae</taxon>
        <taxon>Compsopogon</taxon>
    </lineage>
</organism>
<dbReference type="EMBL" id="HBGH01001971">
    <property type="protein sequence ID" value="CAD9224860.1"/>
    <property type="molecule type" value="Transcribed_RNA"/>
</dbReference>
<feature type="compositionally biased region" description="Polar residues" evidence="1">
    <location>
        <begin position="1005"/>
        <end position="1026"/>
    </location>
</feature>
<feature type="compositionally biased region" description="Low complexity" evidence="1">
    <location>
        <begin position="1187"/>
        <end position="1208"/>
    </location>
</feature>
<feature type="compositionally biased region" description="Polar residues" evidence="1">
    <location>
        <begin position="1096"/>
        <end position="1117"/>
    </location>
</feature>
<protein>
    <submittedName>
        <fullName evidence="2">Uncharacterized protein</fullName>
    </submittedName>
</protein>
<gene>
    <name evidence="2" type="ORF">CCAE0312_LOCUS1050</name>
</gene>
<feature type="compositionally biased region" description="Basic residues" evidence="1">
    <location>
        <begin position="1081"/>
        <end position="1093"/>
    </location>
</feature>
<accession>A0A7S1XBG6</accession>
<reference evidence="2" key="1">
    <citation type="submission" date="2021-01" db="EMBL/GenBank/DDBJ databases">
        <authorList>
            <person name="Corre E."/>
            <person name="Pelletier E."/>
            <person name="Niang G."/>
            <person name="Scheremetjew M."/>
            <person name="Finn R."/>
            <person name="Kale V."/>
            <person name="Holt S."/>
            <person name="Cochrane G."/>
            <person name="Meng A."/>
            <person name="Brown T."/>
            <person name="Cohen L."/>
        </authorList>
    </citation>
    <scope>NUCLEOTIDE SEQUENCE</scope>
    <source>
        <strain evidence="2">SAG 36.94</strain>
    </source>
</reference>
<feature type="compositionally biased region" description="Polar residues" evidence="1">
    <location>
        <begin position="884"/>
        <end position="910"/>
    </location>
</feature>
<dbReference type="SUPFAM" id="SSF50978">
    <property type="entry name" value="WD40 repeat-like"/>
    <property type="match status" value="1"/>
</dbReference>
<evidence type="ECO:0000313" key="2">
    <source>
        <dbReference type="EMBL" id="CAD9224860.1"/>
    </source>
</evidence>
<feature type="compositionally biased region" description="Polar residues" evidence="1">
    <location>
        <begin position="1127"/>
        <end position="1142"/>
    </location>
</feature>
<dbReference type="InterPro" id="IPR036322">
    <property type="entry name" value="WD40_repeat_dom_sf"/>
</dbReference>
<feature type="compositionally biased region" description="Polar residues" evidence="1">
    <location>
        <begin position="831"/>
        <end position="860"/>
    </location>
</feature>
<feature type="compositionally biased region" description="Polar residues" evidence="1">
    <location>
        <begin position="918"/>
        <end position="936"/>
    </location>
</feature>
<dbReference type="InterPro" id="IPR015943">
    <property type="entry name" value="WD40/YVTN_repeat-like_dom_sf"/>
</dbReference>